<evidence type="ECO:0000256" key="6">
    <source>
        <dbReference type="ARBA" id="ARBA00022918"/>
    </source>
</evidence>
<keyword evidence="6" id="KW-0695">RNA-directed DNA polymerase</keyword>
<keyword evidence="1" id="KW-0808">Transferase</keyword>
<comment type="caution">
    <text evidence="8">The sequence shown here is derived from an EMBL/GenBank/DDBJ whole genome shotgun (WGS) entry which is preliminary data.</text>
</comment>
<dbReference type="InterPro" id="IPR043502">
    <property type="entry name" value="DNA/RNA_pol_sf"/>
</dbReference>
<dbReference type="GO" id="GO:0016787">
    <property type="term" value="F:hydrolase activity"/>
    <property type="evidence" value="ECO:0007669"/>
    <property type="project" value="UniProtKB-KW"/>
</dbReference>
<reference evidence="8 9" key="1">
    <citation type="submission" date="2019-05" db="EMBL/GenBank/DDBJ databases">
        <title>Mikania micrantha, genome provides insights into the molecular mechanism of rapid growth.</title>
        <authorList>
            <person name="Liu B."/>
        </authorList>
    </citation>
    <scope>NUCLEOTIDE SEQUENCE [LARGE SCALE GENOMIC DNA]</scope>
    <source>
        <strain evidence="8">NLD-2019</strain>
        <tissue evidence="8">Leaf</tissue>
    </source>
</reference>
<keyword evidence="2" id="KW-0548">Nucleotidyltransferase</keyword>
<dbReference type="PANTHER" id="PTHR37984">
    <property type="entry name" value="PROTEIN CBG26694"/>
    <property type="match status" value="1"/>
</dbReference>
<organism evidence="8 9">
    <name type="scientific">Mikania micrantha</name>
    <name type="common">bitter vine</name>
    <dbReference type="NCBI Taxonomy" id="192012"/>
    <lineage>
        <taxon>Eukaryota</taxon>
        <taxon>Viridiplantae</taxon>
        <taxon>Streptophyta</taxon>
        <taxon>Embryophyta</taxon>
        <taxon>Tracheophyta</taxon>
        <taxon>Spermatophyta</taxon>
        <taxon>Magnoliopsida</taxon>
        <taxon>eudicotyledons</taxon>
        <taxon>Gunneridae</taxon>
        <taxon>Pentapetalae</taxon>
        <taxon>asterids</taxon>
        <taxon>campanulids</taxon>
        <taxon>Asterales</taxon>
        <taxon>Asteraceae</taxon>
        <taxon>Asteroideae</taxon>
        <taxon>Heliantheae alliance</taxon>
        <taxon>Eupatorieae</taxon>
        <taxon>Mikania</taxon>
    </lineage>
</organism>
<keyword evidence="3" id="KW-0540">Nuclease</keyword>
<evidence type="ECO:0000313" key="8">
    <source>
        <dbReference type="EMBL" id="KAD5507977.1"/>
    </source>
</evidence>
<dbReference type="GO" id="GO:0003964">
    <property type="term" value="F:RNA-directed DNA polymerase activity"/>
    <property type="evidence" value="ECO:0007669"/>
    <property type="project" value="UniProtKB-KW"/>
</dbReference>
<keyword evidence="5" id="KW-0378">Hydrolase</keyword>
<evidence type="ECO:0000256" key="5">
    <source>
        <dbReference type="ARBA" id="ARBA00022801"/>
    </source>
</evidence>
<dbReference type="InterPro" id="IPR050951">
    <property type="entry name" value="Retrovirus_Pol_polyprotein"/>
</dbReference>
<name>A0A5N6NW37_9ASTR</name>
<gene>
    <name evidence="8" type="ORF">E3N88_15680</name>
</gene>
<dbReference type="SUPFAM" id="SSF56672">
    <property type="entry name" value="DNA/RNA polymerases"/>
    <property type="match status" value="2"/>
</dbReference>
<accession>A0A5N6NW37</accession>
<sequence length="500" mass="56719">MRYVKAKHKRNVTELLPGYKGHVIAERLVFQSFCPLIRGMDWLSKNHAEIVSFEKNIQIPLKKGQELRVYGVKASKGLQLTKRIEDILIVHEFPEVFPDDITGLPPTQKVEFIIDLVPGAIPVAKDPYCLALFELQELASQLKELSYKGFIRPSSSPWGAPMLFVKKKYGSLRMCIDYLDLANSRLKIDILFLESKISLINCKEPSNKGSRPSCHRSCCYGNSQPPNRGVSPFSPEYDLGPSLPNQSTSSPTVFIGDHHGYWLATVVTCGGAILVFEMNLEVQFLGHIVNKQGIHVDPAKIVMVKNWKTPTTPTKIRSFLDGNKDFVIYCDASNQGLGCILMQHGKVIAYASRQLKIHEKNYTTHDLELEPNMPQRRWIELLNDYDCEIRYHPGKANVVADALSQKNHGKSIILQSIHISSYIQNIVFEAQQLIVSKGKLHEELSSIVQLESQINGFLHFQNHLWIPNQKTLRDLILNEAHKSQYSIHLGVDKMYNDLHT</sequence>
<evidence type="ECO:0000256" key="2">
    <source>
        <dbReference type="ARBA" id="ARBA00022695"/>
    </source>
</evidence>
<dbReference type="Proteomes" id="UP000326396">
    <property type="component" value="Linkage Group LG16"/>
</dbReference>
<dbReference type="AlphaFoldDB" id="A0A5N6NW37"/>
<dbReference type="GO" id="GO:0004519">
    <property type="term" value="F:endonuclease activity"/>
    <property type="evidence" value="ECO:0007669"/>
    <property type="project" value="UniProtKB-KW"/>
</dbReference>
<keyword evidence="9" id="KW-1185">Reference proteome</keyword>
<dbReference type="OrthoDB" id="437338at2759"/>
<dbReference type="EMBL" id="SZYD01000008">
    <property type="protein sequence ID" value="KAD5507977.1"/>
    <property type="molecule type" value="Genomic_DNA"/>
</dbReference>
<protein>
    <recommendedName>
        <fullName evidence="7">Reverse transcriptase RNase H-like domain-containing protein</fullName>
    </recommendedName>
</protein>
<dbReference type="InterPro" id="IPR041373">
    <property type="entry name" value="RT_RNaseH"/>
</dbReference>
<evidence type="ECO:0000256" key="1">
    <source>
        <dbReference type="ARBA" id="ARBA00022679"/>
    </source>
</evidence>
<keyword evidence="4" id="KW-0255">Endonuclease</keyword>
<feature type="domain" description="Reverse transcriptase RNase H-like" evidence="7">
    <location>
        <begin position="322"/>
        <end position="369"/>
    </location>
</feature>
<evidence type="ECO:0000256" key="4">
    <source>
        <dbReference type="ARBA" id="ARBA00022759"/>
    </source>
</evidence>
<dbReference type="PANTHER" id="PTHR37984:SF5">
    <property type="entry name" value="PROTEIN NYNRIN-LIKE"/>
    <property type="match status" value="1"/>
</dbReference>
<dbReference type="Pfam" id="PF17917">
    <property type="entry name" value="RT_RNaseH"/>
    <property type="match status" value="1"/>
</dbReference>
<evidence type="ECO:0000256" key="3">
    <source>
        <dbReference type="ARBA" id="ARBA00022722"/>
    </source>
</evidence>
<dbReference type="Gene3D" id="3.10.10.10">
    <property type="entry name" value="HIV Type 1 Reverse Transcriptase, subunit A, domain 1"/>
    <property type="match status" value="1"/>
</dbReference>
<evidence type="ECO:0000313" key="9">
    <source>
        <dbReference type="Proteomes" id="UP000326396"/>
    </source>
</evidence>
<dbReference type="CDD" id="cd09274">
    <property type="entry name" value="RNase_HI_RT_Ty3"/>
    <property type="match status" value="1"/>
</dbReference>
<proteinExistence type="predicted"/>
<evidence type="ECO:0000259" key="7">
    <source>
        <dbReference type="Pfam" id="PF17917"/>
    </source>
</evidence>